<feature type="non-terminal residue" evidence="1">
    <location>
        <position position="1"/>
    </location>
</feature>
<dbReference type="AlphaFoldDB" id="A0A9N9NYH7"/>
<evidence type="ECO:0000313" key="2">
    <source>
        <dbReference type="Proteomes" id="UP000789508"/>
    </source>
</evidence>
<proteinExistence type="predicted"/>
<dbReference type="Proteomes" id="UP000789508">
    <property type="component" value="Unassembled WGS sequence"/>
</dbReference>
<dbReference type="OrthoDB" id="2356719at2759"/>
<accession>A0A9N9NYH7</accession>
<dbReference type="EMBL" id="CAJVPS010050710">
    <property type="protein sequence ID" value="CAG8768287.1"/>
    <property type="molecule type" value="Genomic_DNA"/>
</dbReference>
<evidence type="ECO:0000313" key="1">
    <source>
        <dbReference type="EMBL" id="CAG8768287.1"/>
    </source>
</evidence>
<gene>
    <name evidence="1" type="ORF">ALEPTO_LOCUS14000</name>
</gene>
<reference evidence="1" key="1">
    <citation type="submission" date="2021-06" db="EMBL/GenBank/DDBJ databases">
        <authorList>
            <person name="Kallberg Y."/>
            <person name="Tangrot J."/>
            <person name="Rosling A."/>
        </authorList>
    </citation>
    <scope>NUCLEOTIDE SEQUENCE</scope>
    <source>
        <strain evidence="1">FL130A</strain>
    </source>
</reference>
<sequence length="42" mass="4678">HVAIDGTNHIGNCFAFAGMRGQLAIQLSTTRRKSKIRHIMNI</sequence>
<keyword evidence="2" id="KW-1185">Reference proteome</keyword>
<organism evidence="1 2">
    <name type="scientific">Ambispora leptoticha</name>
    <dbReference type="NCBI Taxonomy" id="144679"/>
    <lineage>
        <taxon>Eukaryota</taxon>
        <taxon>Fungi</taxon>
        <taxon>Fungi incertae sedis</taxon>
        <taxon>Mucoromycota</taxon>
        <taxon>Glomeromycotina</taxon>
        <taxon>Glomeromycetes</taxon>
        <taxon>Archaeosporales</taxon>
        <taxon>Ambisporaceae</taxon>
        <taxon>Ambispora</taxon>
    </lineage>
</organism>
<name>A0A9N9NYH7_9GLOM</name>
<protein>
    <submittedName>
        <fullName evidence="1">12081_t:CDS:1</fullName>
    </submittedName>
</protein>
<feature type="non-terminal residue" evidence="1">
    <location>
        <position position="42"/>
    </location>
</feature>
<comment type="caution">
    <text evidence="1">The sequence shown here is derived from an EMBL/GenBank/DDBJ whole genome shotgun (WGS) entry which is preliminary data.</text>
</comment>